<comment type="caution">
    <text evidence="1">The sequence shown here is derived from an EMBL/GenBank/DDBJ whole genome shotgun (WGS) entry which is preliminary data.</text>
</comment>
<evidence type="ECO:0000313" key="1">
    <source>
        <dbReference type="EMBL" id="POI27083.1"/>
    </source>
</evidence>
<reference evidence="1 2" key="1">
    <citation type="submission" date="2018-01" db="EMBL/GenBank/DDBJ databases">
        <title>Comparison of the Chinese Bamboo Partridge and Red Junglefowl genome sequences highlights the importance of demography in genome evolution.</title>
        <authorList>
            <person name="Tiley G.P."/>
            <person name="Kimball R.T."/>
            <person name="Braun E.L."/>
            <person name="Burleigh J.G."/>
        </authorList>
    </citation>
    <scope>NUCLEOTIDE SEQUENCE [LARGE SCALE GENOMIC DNA]</scope>
    <source>
        <strain evidence="1">RTK389</strain>
        <tissue evidence="1">Blood</tissue>
    </source>
</reference>
<proteinExistence type="predicted"/>
<evidence type="ECO:0000313" key="2">
    <source>
        <dbReference type="Proteomes" id="UP000237246"/>
    </source>
</evidence>
<feature type="non-terminal residue" evidence="1">
    <location>
        <position position="1"/>
    </location>
</feature>
<dbReference type="Proteomes" id="UP000237246">
    <property type="component" value="Unassembled WGS sequence"/>
</dbReference>
<protein>
    <submittedName>
        <fullName evidence="1">Uncharacterized protein</fullName>
    </submittedName>
</protein>
<dbReference type="OrthoDB" id="289038at2759"/>
<sequence>ITFVHFFLFHQVIEDPLQVERIKFAFETENGLIGNVSAHSLDASQQPRGQQSLLPVCQVPCYFGSEVSSMGFIV</sequence>
<name>A0A2P4SSK1_BAMTH</name>
<accession>A0A2P4SSK1</accession>
<organism evidence="1 2">
    <name type="scientific">Bambusicola thoracicus</name>
    <name type="common">Chinese bamboo-partridge</name>
    <name type="synonym">Perdix thoracica</name>
    <dbReference type="NCBI Taxonomy" id="9083"/>
    <lineage>
        <taxon>Eukaryota</taxon>
        <taxon>Metazoa</taxon>
        <taxon>Chordata</taxon>
        <taxon>Craniata</taxon>
        <taxon>Vertebrata</taxon>
        <taxon>Euteleostomi</taxon>
        <taxon>Archelosauria</taxon>
        <taxon>Archosauria</taxon>
        <taxon>Dinosauria</taxon>
        <taxon>Saurischia</taxon>
        <taxon>Theropoda</taxon>
        <taxon>Coelurosauria</taxon>
        <taxon>Aves</taxon>
        <taxon>Neognathae</taxon>
        <taxon>Galloanserae</taxon>
        <taxon>Galliformes</taxon>
        <taxon>Phasianidae</taxon>
        <taxon>Perdicinae</taxon>
        <taxon>Bambusicola</taxon>
    </lineage>
</organism>
<dbReference type="EMBL" id="PPHD01025500">
    <property type="protein sequence ID" value="POI27083.1"/>
    <property type="molecule type" value="Genomic_DNA"/>
</dbReference>
<keyword evidence="2" id="KW-1185">Reference proteome</keyword>
<dbReference type="AlphaFoldDB" id="A0A2P4SSK1"/>
<gene>
    <name evidence="1" type="ORF">CIB84_009166</name>
</gene>